<accession>A0AAV5HK77</accession>
<evidence type="ECO:0000313" key="3">
    <source>
        <dbReference type="Proteomes" id="UP001054252"/>
    </source>
</evidence>
<reference evidence="2 3" key="1">
    <citation type="journal article" date="2021" name="Commun. Biol.">
        <title>The genome of Shorea leprosula (Dipterocarpaceae) highlights the ecological relevance of drought in aseasonal tropical rainforests.</title>
        <authorList>
            <person name="Ng K.K.S."/>
            <person name="Kobayashi M.J."/>
            <person name="Fawcett J.A."/>
            <person name="Hatakeyama M."/>
            <person name="Paape T."/>
            <person name="Ng C.H."/>
            <person name="Ang C.C."/>
            <person name="Tnah L.H."/>
            <person name="Lee C.T."/>
            <person name="Nishiyama T."/>
            <person name="Sese J."/>
            <person name="O'Brien M.J."/>
            <person name="Copetti D."/>
            <person name="Mohd Noor M.I."/>
            <person name="Ong R.C."/>
            <person name="Putra M."/>
            <person name="Sireger I.Z."/>
            <person name="Indrioko S."/>
            <person name="Kosugi Y."/>
            <person name="Izuno A."/>
            <person name="Isagi Y."/>
            <person name="Lee S.L."/>
            <person name="Shimizu K.K."/>
        </authorList>
    </citation>
    <scope>NUCLEOTIDE SEQUENCE [LARGE SCALE GENOMIC DNA]</scope>
    <source>
        <strain evidence="2">214</strain>
    </source>
</reference>
<protein>
    <submittedName>
        <fullName evidence="2">Uncharacterized protein</fullName>
    </submittedName>
</protein>
<organism evidence="2 3">
    <name type="scientific">Rubroshorea leprosula</name>
    <dbReference type="NCBI Taxonomy" id="152421"/>
    <lineage>
        <taxon>Eukaryota</taxon>
        <taxon>Viridiplantae</taxon>
        <taxon>Streptophyta</taxon>
        <taxon>Embryophyta</taxon>
        <taxon>Tracheophyta</taxon>
        <taxon>Spermatophyta</taxon>
        <taxon>Magnoliopsida</taxon>
        <taxon>eudicotyledons</taxon>
        <taxon>Gunneridae</taxon>
        <taxon>Pentapetalae</taxon>
        <taxon>rosids</taxon>
        <taxon>malvids</taxon>
        <taxon>Malvales</taxon>
        <taxon>Dipterocarpaceae</taxon>
        <taxon>Rubroshorea</taxon>
    </lineage>
</organism>
<dbReference type="Proteomes" id="UP001054252">
    <property type="component" value="Unassembled WGS sequence"/>
</dbReference>
<dbReference type="EMBL" id="BPVZ01000003">
    <property type="protein sequence ID" value="GKU89058.1"/>
    <property type="molecule type" value="Genomic_DNA"/>
</dbReference>
<evidence type="ECO:0000313" key="2">
    <source>
        <dbReference type="EMBL" id="GKU89058.1"/>
    </source>
</evidence>
<feature type="compositionally biased region" description="Basic and acidic residues" evidence="1">
    <location>
        <begin position="32"/>
        <end position="43"/>
    </location>
</feature>
<feature type="region of interest" description="Disordered" evidence="1">
    <location>
        <begin position="22"/>
        <end position="43"/>
    </location>
</feature>
<dbReference type="AlphaFoldDB" id="A0AAV5HK77"/>
<name>A0AAV5HK77_9ROSI</name>
<evidence type="ECO:0000256" key="1">
    <source>
        <dbReference type="SAM" id="MobiDB-lite"/>
    </source>
</evidence>
<comment type="caution">
    <text evidence="2">The sequence shown here is derived from an EMBL/GenBank/DDBJ whole genome shotgun (WGS) entry which is preliminary data.</text>
</comment>
<gene>
    <name evidence="2" type="ORF">SLEP1_g3250</name>
</gene>
<sequence>MDVASINFPLLTLLAQMSISETADAPAAQQQSKKETDEGFQRQ</sequence>
<proteinExistence type="predicted"/>
<keyword evidence="3" id="KW-1185">Reference proteome</keyword>